<dbReference type="GO" id="GO:0006457">
    <property type="term" value="P:protein folding"/>
    <property type="evidence" value="ECO:0007669"/>
    <property type="project" value="InterPro"/>
</dbReference>
<evidence type="ECO:0000256" key="5">
    <source>
        <dbReference type="SAM" id="MobiDB-lite"/>
    </source>
</evidence>
<dbReference type="PROSITE" id="PS00170">
    <property type="entry name" value="CSA_PPIASE_1"/>
    <property type="match status" value="1"/>
</dbReference>
<dbReference type="PANTHER" id="PTHR43246">
    <property type="entry name" value="PEPTIDYL-PROLYL CIS-TRANS ISOMERASE CYP38, CHLOROPLASTIC"/>
    <property type="match status" value="1"/>
</dbReference>
<evidence type="ECO:0000313" key="8">
    <source>
        <dbReference type="Proteomes" id="UP001156601"/>
    </source>
</evidence>
<keyword evidence="3 4" id="KW-0413">Isomerase</keyword>
<reference evidence="7" key="2">
    <citation type="submission" date="2023-01" db="EMBL/GenBank/DDBJ databases">
        <title>Draft genome sequence of Agaribacter marinus strain NBRC 110023.</title>
        <authorList>
            <person name="Sun Q."/>
            <person name="Mori K."/>
        </authorList>
    </citation>
    <scope>NUCLEOTIDE SEQUENCE</scope>
    <source>
        <strain evidence="7">NBRC 110023</strain>
    </source>
</reference>
<comment type="caution">
    <text evidence="7">The sequence shown here is derived from an EMBL/GenBank/DDBJ whole genome shotgun (WGS) entry which is preliminary data.</text>
</comment>
<name>A0AA37SZN9_9ALTE</name>
<keyword evidence="4" id="KW-0732">Signal</keyword>
<dbReference type="InterPro" id="IPR020892">
    <property type="entry name" value="Cyclophilin-type_PPIase_CS"/>
</dbReference>
<keyword evidence="2 4" id="KW-0697">Rotamase</keyword>
<reference evidence="7" key="1">
    <citation type="journal article" date="2014" name="Int. J. Syst. Evol. Microbiol.">
        <title>Complete genome sequence of Corynebacterium casei LMG S-19264T (=DSM 44701T), isolated from a smear-ripened cheese.</title>
        <authorList>
            <consortium name="US DOE Joint Genome Institute (JGI-PGF)"/>
            <person name="Walter F."/>
            <person name="Albersmeier A."/>
            <person name="Kalinowski J."/>
            <person name="Ruckert C."/>
        </authorList>
    </citation>
    <scope>NUCLEOTIDE SEQUENCE</scope>
    <source>
        <strain evidence="7">NBRC 110023</strain>
    </source>
</reference>
<dbReference type="EC" id="5.2.1.8" evidence="4"/>
<keyword evidence="8" id="KW-1185">Reference proteome</keyword>
<evidence type="ECO:0000259" key="6">
    <source>
        <dbReference type="PROSITE" id="PS50072"/>
    </source>
</evidence>
<comment type="similarity">
    <text evidence="1 4">Belongs to the cyclophilin-type PPIase family.</text>
</comment>
<dbReference type="InterPro" id="IPR002130">
    <property type="entry name" value="Cyclophilin-type_PPIase_dom"/>
</dbReference>
<dbReference type="Pfam" id="PF00160">
    <property type="entry name" value="Pro_isomerase"/>
    <property type="match status" value="1"/>
</dbReference>
<feature type="signal peptide" evidence="4">
    <location>
        <begin position="1"/>
        <end position="23"/>
    </location>
</feature>
<feature type="chain" id="PRO_5041480234" description="Peptidyl-prolyl cis-trans isomerase" evidence="4">
    <location>
        <begin position="24"/>
        <end position="264"/>
    </location>
</feature>
<comment type="catalytic activity">
    <reaction evidence="4">
        <text>[protein]-peptidylproline (omega=180) = [protein]-peptidylproline (omega=0)</text>
        <dbReference type="Rhea" id="RHEA:16237"/>
        <dbReference type="Rhea" id="RHEA-COMP:10747"/>
        <dbReference type="Rhea" id="RHEA-COMP:10748"/>
        <dbReference type="ChEBI" id="CHEBI:83833"/>
        <dbReference type="ChEBI" id="CHEBI:83834"/>
        <dbReference type="EC" id="5.2.1.8"/>
    </reaction>
</comment>
<dbReference type="SUPFAM" id="SSF50891">
    <property type="entry name" value="Cyclophilin-like"/>
    <property type="match status" value="1"/>
</dbReference>
<sequence>MKKLRNLLLSAALIGLSNSAAFATEVQIQTVLGNINVALFDEQTPETVDNFLLYVNSGTYVNSIFHRSVPGFVVQGGGFTANSIERPLAIETNPAVQNEPRFSNVRGTIAMAKLDGDPNSATSQWFINLDNNSISLDANNGGFTVFGQVLGDGMAVVDAIANLPILQNGGVFNEIPVRDYTQADANAGRQPDNENYIIVTDIIIVNDAEDSNPEVNPVVNTRINPPSTPPSNGGDSGGSSGGGSVPFWGLFALFSIAYFRRLSK</sequence>
<dbReference type="RefSeq" id="WP_348521131.1">
    <property type="nucleotide sequence ID" value="NZ_BSOT01000001.1"/>
</dbReference>
<evidence type="ECO:0000256" key="1">
    <source>
        <dbReference type="ARBA" id="ARBA00007365"/>
    </source>
</evidence>
<gene>
    <name evidence="7" type="ORF">GCM10007852_00530</name>
</gene>
<evidence type="ECO:0000313" key="7">
    <source>
        <dbReference type="EMBL" id="GLR69145.1"/>
    </source>
</evidence>
<dbReference type="PRINTS" id="PR00153">
    <property type="entry name" value="CSAPPISMRASE"/>
</dbReference>
<dbReference type="EMBL" id="BSOT01000001">
    <property type="protein sequence ID" value="GLR69145.1"/>
    <property type="molecule type" value="Genomic_DNA"/>
</dbReference>
<protein>
    <recommendedName>
        <fullName evidence="4">Peptidyl-prolyl cis-trans isomerase</fullName>
        <shortName evidence="4">PPIase</shortName>
        <ecNumber evidence="4">5.2.1.8</ecNumber>
    </recommendedName>
</protein>
<dbReference type="PROSITE" id="PS50072">
    <property type="entry name" value="CSA_PPIASE_2"/>
    <property type="match status" value="1"/>
</dbReference>
<dbReference type="InterPro" id="IPR029000">
    <property type="entry name" value="Cyclophilin-like_dom_sf"/>
</dbReference>
<feature type="domain" description="PPIase cyclophilin-type" evidence="6">
    <location>
        <begin position="22"/>
        <end position="187"/>
    </location>
</feature>
<dbReference type="NCBIfam" id="TIGR03501">
    <property type="entry name" value="GlyGly_CTERM"/>
    <property type="match status" value="1"/>
</dbReference>
<accession>A0AA37SZN9</accession>
<feature type="region of interest" description="Disordered" evidence="5">
    <location>
        <begin position="214"/>
        <end position="240"/>
    </location>
</feature>
<evidence type="ECO:0000256" key="4">
    <source>
        <dbReference type="RuleBase" id="RU363019"/>
    </source>
</evidence>
<evidence type="ECO:0000256" key="2">
    <source>
        <dbReference type="ARBA" id="ARBA00023110"/>
    </source>
</evidence>
<dbReference type="InterPro" id="IPR020008">
    <property type="entry name" value="GlyGly_CTERM"/>
</dbReference>
<dbReference type="GO" id="GO:0003755">
    <property type="term" value="F:peptidyl-prolyl cis-trans isomerase activity"/>
    <property type="evidence" value="ECO:0007669"/>
    <property type="project" value="UniProtKB-UniRule"/>
</dbReference>
<dbReference type="InterPro" id="IPR044665">
    <property type="entry name" value="E_coli_cyclophilin_A-like"/>
</dbReference>
<organism evidence="7 8">
    <name type="scientific">Agaribacter marinus</name>
    <dbReference type="NCBI Taxonomy" id="1431249"/>
    <lineage>
        <taxon>Bacteria</taxon>
        <taxon>Pseudomonadati</taxon>
        <taxon>Pseudomonadota</taxon>
        <taxon>Gammaproteobacteria</taxon>
        <taxon>Alteromonadales</taxon>
        <taxon>Alteromonadaceae</taxon>
        <taxon>Agaribacter</taxon>
    </lineage>
</organism>
<dbReference type="Gene3D" id="2.40.100.10">
    <property type="entry name" value="Cyclophilin-like"/>
    <property type="match status" value="1"/>
</dbReference>
<proteinExistence type="inferred from homology"/>
<comment type="function">
    <text evidence="4">PPIases accelerate the folding of proteins. It catalyzes the cis-trans isomerization of proline imidic peptide bonds in oligopeptides.</text>
</comment>
<dbReference type="AlphaFoldDB" id="A0AA37SZN9"/>
<evidence type="ECO:0000256" key="3">
    <source>
        <dbReference type="ARBA" id="ARBA00023235"/>
    </source>
</evidence>
<dbReference type="Proteomes" id="UP001156601">
    <property type="component" value="Unassembled WGS sequence"/>
</dbReference>